<dbReference type="Proteomes" id="UP000018721">
    <property type="component" value="Unassembled WGS sequence"/>
</dbReference>
<keyword evidence="3" id="KW-1185">Reference proteome</keyword>
<dbReference type="HOGENOM" id="CLU_2163384_0_0_1"/>
<protein>
    <submittedName>
        <fullName evidence="2">Uncharacterized protein</fullName>
    </submittedName>
</protein>
<accession>V9EJ95</accession>
<gene>
    <name evidence="2" type="ORF">F443_16055</name>
</gene>
<evidence type="ECO:0000313" key="2">
    <source>
        <dbReference type="EMBL" id="ETI38132.1"/>
    </source>
</evidence>
<sequence>MSGMTNTLSFPLHLAIVWLLVLTMRLGTRSKSSCLTPVNATATILSGKIYTTFGMAIVVFELISLHANRVVDYATPGGRCLCDCFQEKLDEYKKTVKSRDGKIAVVLDPRA</sequence>
<proteinExistence type="predicted"/>
<dbReference type="OrthoDB" id="168261at2759"/>
<name>V9EJ95_PHYNI</name>
<organism evidence="2 3">
    <name type="scientific">Phytophthora nicotianae P1569</name>
    <dbReference type="NCBI Taxonomy" id="1317065"/>
    <lineage>
        <taxon>Eukaryota</taxon>
        <taxon>Sar</taxon>
        <taxon>Stramenopiles</taxon>
        <taxon>Oomycota</taxon>
        <taxon>Peronosporomycetes</taxon>
        <taxon>Peronosporales</taxon>
        <taxon>Peronosporaceae</taxon>
        <taxon>Phytophthora</taxon>
    </lineage>
</organism>
<feature type="chain" id="PRO_5004774060" evidence="1">
    <location>
        <begin position="31"/>
        <end position="111"/>
    </location>
</feature>
<evidence type="ECO:0000256" key="1">
    <source>
        <dbReference type="SAM" id="SignalP"/>
    </source>
</evidence>
<reference evidence="2 3" key="1">
    <citation type="submission" date="2013-11" db="EMBL/GenBank/DDBJ databases">
        <title>The Genome Sequence of Phytophthora parasitica P1569.</title>
        <authorList>
            <consortium name="The Broad Institute Genomics Platform"/>
            <person name="Russ C."/>
            <person name="Tyler B."/>
            <person name="Panabieres F."/>
            <person name="Shan W."/>
            <person name="Tripathy S."/>
            <person name="Grunwald N."/>
            <person name="Machado M."/>
            <person name="Johnson C.S."/>
            <person name="Arredondo F."/>
            <person name="Hong C."/>
            <person name="Coffey M."/>
            <person name="Young S.K."/>
            <person name="Zeng Q."/>
            <person name="Gargeya S."/>
            <person name="Fitzgerald M."/>
            <person name="Abouelleil A."/>
            <person name="Alvarado L."/>
            <person name="Chapman S.B."/>
            <person name="Gainer-Dewar J."/>
            <person name="Goldberg J."/>
            <person name="Griggs A."/>
            <person name="Gujja S."/>
            <person name="Hansen M."/>
            <person name="Howarth C."/>
            <person name="Imamovic A."/>
            <person name="Ireland A."/>
            <person name="Larimer J."/>
            <person name="McCowan C."/>
            <person name="Murphy C."/>
            <person name="Pearson M."/>
            <person name="Poon T.W."/>
            <person name="Priest M."/>
            <person name="Roberts A."/>
            <person name="Saif S."/>
            <person name="Shea T."/>
            <person name="Sykes S."/>
            <person name="Wortman J."/>
            <person name="Nusbaum C."/>
            <person name="Birren B."/>
        </authorList>
    </citation>
    <scope>NUCLEOTIDE SEQUENCE [LARGE SCALE GENOMIC DNA]</scope>
    <source>
        <strain evidence="2 3">P1569</strain>
    </source>
</reference>
<keyword evidence="1" id="KW-0732">Signal</keyword>
<comment type="caution">
    <text evidence="2">The sequence shown here is derived from an EMBL/GenBank/DDBJ whole genome shotgun (WGS) entry which is preliminary data.</text>
</comment>
<dbReference type="AlphaFoldDB" id="V9EJ95"/>
<dbReference type="EMBL" id="ANIZ01002802">
    <property type="protein sequence ID" value="ETI38132.1"/>
    <property type="molecule type" value="Genomic_DNA"/>
</dbReference>
<feature type="signal peptide" evidence="1">
    <location>
        <begin position="1"/>
        <end position="30"/>
    </location>
</feature>
<evidence type="ECO:0000313" key="3">
    <source>
        <dbReference type="Proteomes" id="UP000018721"/>
    </source>
</evidence>